<dbReference type="Proteomes" id="UP000244336">
    <property type="component" value="Chromosome 1"/>
</dbReference>
<evidence type="ECO:0000313" key="2">
    <source>
        <dbReference type="Proteomes" id="UP000244336"/>
    </source>
</evidence>
<organism evidence="1 2">
    <name type="scientific">Panicum hallii var. hallii</name>
    <dbReference type="NCBI Taxonomy" id="1504633"/>
    <lineage>
        <taxon>Eukaryota</taxon>
        <taxon>Viridiplantae</taxon>
        <taxon>Streptophyta</taxon>
        <taxon>Embryophyta</taxon>
        <taxon>Tracheophyta</taxon>
        <taxon>Spermatophyta</taxon>
        <taxon>Magnoliopsida</taxon>
        <taxon>Liliopsida</taxon>
        <taxon>Poales</taxon>
        <taxon>Poaceae</taxon>
        <taxon>PACMAD clade</taxon>
        <taxon>Panicoideae</taxon>
        <taxon>Panicodae</taxon>
        <taxon>Paniceae</taxon>
        <taxon>Panicinae</taxon>
        <taxon>Panicum</taxon>
        <taxon>Panicum sect. Panicum</taxon>
    </lineage>
</organism>
<accession>A0A2T7F2X3</accession>
<evidence type="ECO:0000313" key="1">
    <source>
        <dbReference type="EMBL" id="PUZ74432.1"/>
    </source>
</evidence>
<dbReference type="EMBL" id="CM009749">
    <property type="protein sequence ID" value="PUZ74432.1"/>
    <property type="molecule type" value="Genomic_DNA"/>
</dbReference>
<dbReference type="Gramene" id="PUZ74432">
    <property type="protein sequence ID" value="PUZ74432"/>
    <property type="gene ID" value="GQ55_1G065100"/>
</dbReference>
<reference evidence="1 2" key="1">
    <citation type="submission" date="2018-04" db="EMBL/GenBank/DDBJ databases">
        <title>WGS assembly of Panicum hallii var. hallii HAL2.</title>
        <authorList>
            <person name="Lovell J."/>
            <person name="Jenkins J."/>
            <person name="Lowry D."/>
            <person name="Mamidi S."/>
            <person name="Sreedasyam A."/>
            <person name="Weng X."/>
            <person name="Barry K."/>
            <person name="Bonette J."/>
            <person name="Campitelli B."/>
            <person name="Daum C."/>
            <person name="Gordon S."/>
            <person name="Gould B."/>
            <person name="Lipzen A."/>
            <person name="MacQueen A."/>
            <person name="Palacio-Mejia J."/>
            <person name="Plott C."/>
            <person name="Shakirov E."/>
            <person name="Shu S."/>
            <person name="Yoshinaga Y."/>
            <person name="Zane M."/>
            <person name="Rokhsar D."/>
            <person name="Grimwood J."/>
            <person name="Schmutz J."/>
            <person name="Juenger T."/>
        </authorList>
    </citation>
    <scope>NUCLEOTIDE SEQUENCE [LARGE SCALE GENOMIC DNA]</scope>
    <source>
        <strain evidence="2">cv. HAL2</strain>
    </source>
</reference>
<gene>
    <name evidence="1" type="ORF">GQ55_1G065100</name>
</gene>
<dbReference type="AlphaFoldDB" id="A0A2T7F2X3"/>
<keyword evidence="2" id="KW-1185">Reference proteome</keyword>
<name>A0A2T7F2X3_9POAL</name>
<sequence length="68" mass="7199">MPTSCTTSTSSSSLELGASPSFSLHLLSLPQASSKKDELKLHRASSIILQAGELIPSPPLSIPKIWKP</sequence>
<protein>
    <submittedName>
        <fullName evidence="1">Uncharacterized protein</fullName>
    </submittedName>
</protein>
<proteinExistence type="predicted"/>